<protein>
    <recommendedName>
        <fullName evidence="2">HTH cro/C1-type domain-containing protein</fullName>
    </recommendedName>
</protein>
<gene>
    <name evidence="3" type="ORF">GCM10009787_12150</name>
</gene>
<dbReference type="Gene3D" id="1.10.260.40">
    <property type="entry name" value="lambda repressor-like DNA-binding domains"/>
    <property type="match status" value="1"/>
</dbReference>
<dbReference type="SUPFAM" id="SSF47413">
    <property type="entry name" value="lambda repressor-like DNA-binding domains"/>
    <property type="match status" value="1"/>
</dbReference>
<organism evidence="3 4">
    <name type="scientific">Streptomyces bangladeshensis</name>
    <dbReference type="NCBI Taxonomy" id="295352"/>
    <lineage>
        <taxon>Bacteria</taxon>
        <taxon>Bacillati</taxon>
        <taxon>Actinomycetota</taxon>
        <taxon>Actinomycetes</taxon>
        <taxon>Kitasatosporales</taxon>
        <taxon>Streptomycetaceae</taxon>
        <taxon>Streptomyces</taxon>
    </lineage>
</organism>
<reference evidence="3 4" key="1">
    <citation type="journal article" date="2019" name="Int. J. Syst. Evol. Microbiol.">
        <title>The Global Catalogue of Microorganisms (GCM) 10K type strain sequencing project: providing services to taxonomists for standard genome sequencing and annotation.</title>
        <authorList>
            <consortium name="The Broad Institute Genomics Platform"/>
            <consortium name="The Broad Institute Genome Sequencing Center for Infectious Disease"/>
            <person name="Wu L."/>
            <person name="Ma J."/>
        </authorList>
    </citation>
    <scope>NUCLEOTIDE SEQUENCE [LARGE SCALE GENOMIC DNA]</scope>
    <source>
        <strain evidence="3 4">JCM 14924</strain>
    </source>
</reference>
<dbReference type="InterPro" id="IPR001387">
    <property type="entry name" value="Cro/C1-type_HTH"/>
</dbReference>
<keyword evidence="4" id="KW-1185">Reference proteome</keyword>
<name>A0ABN3BEA4_9ACTN</name>
<feature type="region of interest" description="Disordered" evidence="1">
    <location>
        <begin position="1"/>
        <end position="21"/>
    </location>
</feature>
<dbReference type="PROSITE" id="PS50943">
    <property type="entry name" value="HTH_CROC1"/>
    <property type="match status" value="1"/>
</dbReference>
<dbReference type="EMBL" id="BAAAOQ010000003">
    <property type="protein sequence ID" value="GAA2192840.1"/>
    <property type="molecule type" value="Genomic_DNA"/>
</dbReference>
<dbReference type="CDD" id="cd00093">
    <property type="entry name" value="HTH_XRE"/>
    <property type="match status" value="1"/>
</dbReference>
<comment type="caution">
    <text evidence="3">The sequence shown here is derived from an EMBL/GenBank/DDBJ whole genome shotgun (WGS) entry which is preliminary data.</text>
</comment>
<dbReference type="InterPro" id="IPR010982">
    <property type="entry name" value="Lambda_DNA-bd_dom_sf"/>
</dbReference>
<evidence type="ECO:0000256" key="1">
    <source>
        <dbReference type="SAM" id="MobiDB-lite"/>
    </source>
</evidence>
<sequence length="48" mass="5171">MLSERTGIDKSHLSKVQNGKAGLSDEKIRLLAEALGVTPADITHEENP</sequence>
<evidence type="ECO:0000259" key="2">
    <source>
        <dbReference type="PROSITE" id="PS50943"/>
    </source>
</evidence>
<dbReference type="Proteomes" id="UP001501391">
    <property type="component" value="Unassembled WGS sequence"/>
</dbReference>
<evidence type="ECO:0000313" key="4">
    <source>
        <dbReference type="Proteomes" id="UP001501391"/>
    </source>
</evidence>
<accession>A0ABN3BEA4</accession>
<feature type="domain" description="HTH cro/C1-type" evidence="2">
    <location>
        <begin position="2"/>
        <end position="42"/>
    </location>
</feature>
<proteinExistence type="predicted"/>
<dbReference type="Pfam" id="PF01381">
    <property type="entry name" value="HTH_3"/>
    <property type="match status" value="1"/>
</dbReference>
<feature type="compositionally biased region" description="Basic and acidic residues" evidence="1">
    <location>
        <begin position="1"/>
        <end position="12"/>
    </location>
</feature>
<evidence type="ECO:0000313" key="3">
    <source>
        <dbReference type="EMBL" id="GAA2192840.1"/>
    </source>
</evidence>